<reference evidence="14" key="1">
    <citation type="submission" date="2013-06" db="EMBL/GenBank/DDBJ databases">
        <authorList>
            <person name="Zhao Q."/>
        </authorList>
    </citation>
    <scope>NUCLEOTIDE SEQUENCE</scope>
    <source>
        <strain evidence="14">cv. W1943</strain>
    </source>
</reference>
<dbReference type="GO" id="GO:0012505">
    <property type="term" value="C:endomembrane system"/>
    <property type="evidence" value="ECO:0007669"/>
    <property type="project" value="UniProtKB-SubCell"/>
</dbReference>
<dbReference type="Pfam" id="PF02298">
    <property type="entry name" value="Cu_bind_like"/>
    <property type="match status" value="1"/>
</dbReference>
<keyword evidence="3 11" id="KW-0732">Signal</keyword>
<evidence type="ECO:0000256" key="4">
    <source>
        <dbReference type="ARBA" id="ARBA00023136"/>
    </source>
</evidence>
<evidence type="ECO:0000256" key="1">
    <source>
        <dbReference type="ARBA" id="ARBA00004589"/>
    </source>
</evidence>
<comment type="subcellular location">
    <subcellularLocation>
        <location evidence="9">Endomembrane system</location>
        <topology evidence="9">Lipid-anchor</topology>
    </subcellularLocation>
    <subcellularLocation>
        <location evidence="1">Membrane</location>
        <topology evidence="1">Lipid-anchor</topology>
        <topology evidence="1">GPI-anchor</topology>
    </subcellularLocation>
</comment>
<evidence type="ECO:0000256" key="9">
    <source>
        <dbReference type="ARBA" id="ARBA00037868"/>
    </source>
</evidence>
<evidence type="ECO:0000313" key="14">
    <source>
        <dbReference type="Proteomes" id="UP000008022"/>
    </source>
</evidence>
<evidence type="ECO:0000256" key="8">
    <source>
        <dbReference type="ARBA" id="ARBA00035011"/>
    </source>
</evidence>
<keyword evidence="6" id="KW-0325">Glycoprotein</keyword>
<dbReference type="eggNOG" id="ENOG502S1YB">
    <property type="taxonomic scope" value="Eukaryota"/>
</dbReference>
<keyword evidence="4 10" id="KW-0472">Membrane</keyword>
<feature type="domain" description="Phytocyanin" evidence="12">
    <location>
        <begin position="28"/>
        <end position="132"/>
    </location>
</feature>
<reference evidence="13" key="2">
    <citation type="submission" date="2015-06" db="UniProtKB">
        <authorList>
            <consortium name="EnsemblPlants"/>
        </authorList>
    </citation>
    <scope>IDENTIFICATION</scope>
</reference>
<dbReference type="PROSITE" id="PS51485">
    <property type="entry name" value="PHYTOCYANIN"/>
    <property type="match status" value="1"/>
</dbReference>
<evidence type="ECO:0000256" key="3">
    <source>
        <dbReference type="ARBA" id="ARBA00022729"/>
    </source>
</evidence>
<dbReference type="FunFam" id="2.60.40.420:FF:000010">
    <property type="entry name" value="Early nodulin-like protein 1"/>
    <property type="match status" value="1"/>
</dbReference>
<dbReference type="Gramene" id="ORUFI03G00950.1">
    <property type="protein sequence ID" value="ORUFI03G00950.1"/>
    <property type="gene ID" value="ORUFI03G00950"/>
</dbReference>
<feature type="transmembrane region" description="Helical" evidence="10">
    <location>
        <begin position="179"/>
        <end position="204"/>
    </location>
</feature>
<evidence type="ECO:0000256" key="2">
    <source>
        <dbReference type="ARBA" id="ARBA00022622"/>
    </source>
</evidence>
<feature type="signal peptide" evidence="11">
    <location>
        <begin position="1"/>
        <end position="27"/>
    </location>
</feature>
<name>A0A0E0NNR9_ORYRU</name>
<dbReference type="SUPFAM" id="SSF49503">
    <property type="entry name" value="Cupredoxins"/>
    <property type="match status" value="1"/>
</dbReference>
<sequence length="246" mass="25406">MRGASALASLVAAAAVALLLLIDGCGGAMYKVGDLDAWGIPPPSKPDVYSRWAKSIHFALGDSIWFLYPPSQDSVVQVTPVAFAACQASDPVLKLDDGNSVFNLTTPGRVYYISAAPGHCRKGQRLAVDVPMANGTYLPPTANDLAAFAPMPAEAPAGFESAALGPAGSRQSAAPRAAAAGGAGSVLLAALAFAVFLLCLIVSVSWTASPRQKRFDGPGIDNDIGHQFDLAIHRLCPLLALLPAQL</sequence>
<dbReference type="InterPro" id="IPR003245">
    <property type="entry name" value="Phytocyanin_dom"/>
</dbReference>
<dbReference type="Gene3D" id="2.60.40.420">
    <property type="entry name" value="Cupredoxins - blue copper proteins"/>
    <property type="match status" value="1"/>
</dbReference>
<dbReference type="OMA" id="SANPGHC"/>
<comment type="similarity">
    <text evidence="8">Belongs to the early nodulin-like (ENODL) family.</text>
</comment>
<dbReference type="GO" id="GO:0009055">
    <property type="term" value="F:electron transfer activity"/>
    <property type="evidence" value="ECO:0007669"/>
    <property type="project" value="InterPro"/>
</dbReference>
<keyword evidence="10" id="KW-0812">Transmembrane</keyword>
<dbReference type="InterPro" id="IPR008972">
    <property type="entry name" value="Cupredoxin"/>
</dbReference>
<evidence type="ECO:0000256" key="6">
    <source>
        <dbReference type="ARBA" id="ARBA00023180"/>
    </source>
</evidence>
<dbReference type="Proteomes" id="UP000008022">
    <property type="component" value="Unassembled WGS sequence"/>
</dbReference>
<evidence type="ECO:0000256" key="5">
    <source>
        <dbReference type="ARBA" id="ARBA00023157"/>
    </source>
</evidence>
<keyword evidence="2" id="KW-0336">GPI-anchor</keyword>
<evidence type="ECO:0000256" key="7">
    <source>
        <dbReference type="ARBA" id="ARBA00023288"/>
    </source>
</evidence>
<keyword evidence="10" id="KW-1133">Transmembrane helix</keyword>
<dbReference type="InterPro" id="IPR039391">
    <property type="entry name" value="Phytocyanin-like"/>
</dbReference>
<dbReference type="EnsemblPlants" id="ORUFI03G00950.1">
    <property type="protein sequence ID" value="ORUFI03G00950.1"/>
    <property type="gene ID" value="ORUFI03G00950"/>
</dbReference>
<evidence type="ECO:0000256" key="11">
    <source>
        <dbReference type="SAM" id="SignalP"/>
    </source>
</evidence>
<proteinExistence type="inferred from homology"/>
<organism evidence="13 14">
    <name type="scientific">Oryza rufipogon</name>
    <name type="common">Brownbeard rice</name>
    <name type="synonym">Asian wild rice</name>
    <dbReference type="NCBI Taxonomy" id="4529"/>
    <lineage>
        <taxon>Eukaryota</taxon>
        <taxon>Viridiplantae</taxon>
        <taxon>Streptophyta</taxon>
        <taxon>Embryophyta</taxon>
        <taxon>Tracheophyta</taxon>
        <taxon>Spermatophyta</taxon>
        <taxon>Magnoliopsida</taxon>
        <taxon>Liliopsida</taxon>
        <taxon>Poales</taxon>
        <taxon>Poaceae</taxon>
        <taxon>BOP clade</taxon>
        <taxon>Oryzoideae</taxon>
        <taxon>Oryzeae</taxon>
        <taxon>Oryzinae</taxon>
        <taxon>Oryza</taxon>
    </lineage>
</organism>
<keyword evidence="5" id="KW-1015">Disulfide bond</keyword>
<evidence type="ECO:0000313" key="13">
    <source>
        <dbReference type="EnsemblPlants" id="ORUFI03G00950.1"/>
    </source>
</evidence>
<dbReference type="STRING" id="4529.A0A0E0NNR9"/>
<dbReference type="PANTHER" id="PTHR33021">
    <property type="entry name" value="BLUE COPPER PROTEIN"/>
    <property type="match status" value="1"/>
</dbReference>
<dbReference type="GO" id="GO:0098552">
    <property type="term" value="C:side of membrane"/>
    <property type="evidence" value="ECO:0007669"/>
    <property type="project" value="UniProtKB-KW"/>
</dbReference>
<protein>
    <recommendedName>
        <fullName evidence="12">Phytocyanin domain-containing protein</fullName>
    </recommendedName>
</protein>
<accession>A0A0E0NNR9</accession>
<dbReference type="AlphaFoldDB" id="A0A0E0NNR9"/>
<keyword evidence="14" id="KW-1185">Reference proteome</keyword>
<feature type="chain" id="PRO_5002369003" description="Phytocyanin domain-containing protein" evidence="11">
    <location>
        <begin position="28"/>
        <end position="246"/>
    </location>
</feature>
<dbReference type="PANTHER" id="PTHR33021:SF44">
    <property type="entry name" value="EARLY NODULIN-LIKE PROTEIN 8"/>
    <property type="match status" value="1"/>
</dbReference>
<keyword evidence="7" id="KW-0449">Lipoprotein</keyword>
<evidence type="ECO:0000256" key="10">
    <source>
        <dbReference type="SAM" id="Phobius"/>
    </source>
</evidence>
<evidence type="ECO:0000259" key="12">
    <source>
        <dbReference type="PROSITE" id="PS51485"/>
    </source>
</evidence>
<dbReference type="GO" id="GO:0005886">
    <property type="term" value="C:plasma membrane"/>
    <property type="evidence" value="ECO:0007669"/>
    <property type="project" value="TreeGrafter"/>
</dbReference>